<dbReference type="PANTHER" id="PTHR21497">
    <property type="entry name" value="UBIQUITIN LIGASE E3 ALPHA-RELATED"/>
    <property type="match status" value="1"/>
</dbReference>
<dbReference type="PANTHER" id="PTHR21497:SF24">
    <property type="entry name" value="E3 UBIQUITIN-PROTEIN LIGASE UBR1"/>
    <property type="match status" value="1"/>
</dbReference>
<evidence type="ECO:0000256" key="1">
    <source>
        <dbReference type="ARBA" id="ARBA00000900"/>
    </source>
</evidence>
<dbReference type="InterPro" id="IPR039164">
    <property type="entry name" value="UBR1-like"/>
</dbReference>
<reference evidence="12 13" key="1">
    <citation type="submission" date="2023-08" db="EMBL/GenBank/DDBJ databases">
        <title>Black Yeasts Isolated from many extreme environments.</title>
        <authorList>
            <person name="Coleine C."/>
            <person name="Stajich J.E."/>
            <person name="Selbmann L."/>
        </authorList>
    </citation>
    <scope>NUCLEOTIDE SEQUENCE [LARGE SCALE GENOMIC DNA]</scope>
    <source>
        <strain evidence="12 13">CCFEE 5910</strain>
    </source>
</reference>
<dbReference type="InterPro" id="IPR044046">
    <property type="entry name" value="E3_ligase_UBR-like_C"/>
</dbReference>
<evidence type="ECO:0000256" key="2">
    <source>
        <dbReference type="ARBA" id="ARBA00022679"/>
    </source>
</evidence>
<dbReference type="EMBL" id="JAVRRJ010000004">
    <property type="protein sequence ID" value="KAK5085760.1"/>
    <property type="molecule type" value="Genomic_DNA"/>
</dbReference>
<dbReference type="EC" id="2.3.2.27" evidence="9"/>
<keyword evidence="4 9" id="KW-0863">Zinc-finger</keyword>
<evidence type="ECO:0000256" key="10">
    <source>
        <dbReference type="SAM" id="MobiDB-lite"/>
    </source>
</evidence>
<keyword evidence="13" id="KW-1185">Reference proteome</keyword>
<evidence type="ECO:0000256" key="3">
    <source>
        <dbReference type="ARBA" id="ARBA00022723"/>
    </source>
</evidence>
<proteinExistence type="inferred from homology"/>
<comment type="similarity">
    <text evidence="7 9">Belongs to the E3 ubiquitin-protein ligase UBR1-like family.</text>
</comment>
<dbReference type="Gene3D" id="1.10.10.2670">
    <property type="entry name" value="E3 ubiquitin-protein ligase"/>
    <property type="match status" value="1"/>
</dbReference>
<feature type="compositionally biased region" description="Polar residues" evidence="10">
    <location>
        <begin position="511"/>
        <end position="521"/>
    </location>
</feature>
<dbReference type="FunFam" id="2.10.110.30:FF:000001">
    <property type="entry name" value="E3 ubiquitin-protein ligase UBR2 isoform 1"/>
    <property type="match status" value="1"/>
</dbReference>
<evidence type="ECO:0000259" key="11">
    <source>
        <dbReference type="PROSITE" id="PS51157"/>
    </source>
</evidence>
<gene>
    <name evidence="12" type="primary">UBR1</name>
    <name evidence="12" type="ORF">LTR05_005048</name>
</gene>
<evidence type="ECO:0000256" key="9">
    <source>
        <dbReference type="RuleBase" id="RU366018"/>
    </source>
</evidence>
<comment type="catalytic activity">
    <reaction evidence="1 9">
        <text>S-ubiquitinyl-[E2 ubiquitin-conjugating enzyme]-L-cysteine + [acceptor protein]-L-lysine = [E2 ubiquitin-conjugating enzyme]-L-cysteine + N(6)-ubiquitinyl-[acceptor protein]-L-lysine.</text>
        <dbReference type="EC" id="2.3.2.27"/>
    </reaction>
</comment>
<dbReference type="InterPro" id="IPR042065">
    <property type="entry name" value="E3_ELL-like"/>
</dbReference>
<dbReference type="Pfam" id="PF02207">
    <property type="entry name" value="zf-UBR"/>
    <property type="match status" value="1"/>
</dbReference>
<organism evidence="12 13">
    <name type="scientific">Lithohypha guttulata</name>
    <dbReference type="NCBI Taxonomy" id="1690604"/>
    <lineage>
        <taxon>Eukaryota</taxon>
        <taxon>Fungi</taxon>
        <taxon>Dikarya</taxon>
        <taxon>Ascomycota</taxon>
        <taxon>Pezizomycotina</taxon>
        <taxon>Eurotiomycetes</taxon>
        <taxon>Chaetothyriomycetidae</taxon>
        <taxon>Chaetothyriales</taxon>
        <taxon>Trichomeriaceae</taxon>
        <taxon>Lithohypha</taxon>
    </lineage>
</organism>
<feature type="domain" description="UBR-type" evidence="11">
    <location>
        <begin position="82"/>
        <end position="154"/>
    </location>
</feature>
<keyword evidence="2 9" id="KW-0808">Transferase</keyword>
<dbReference type="GO" id="GO:0016567">
    <property type="term" value="P:protein ubiquitination"/>
    <property type="evidence" value="ECO:0007669"/>
    <property type="project" value="UniProtKB-UniRule"/>
</dbReference>
<evidence type="ECO:0000256" key="6">
    <source>
        <dbReference type="ARBA" id="ARBA00022833"/>
    </source>
</evidence>
<dbReference type="InterPro" id="IPR003126">
    <property type="entry name" value="Znf_UBR"/>
</dbReference>
<comment type="pathway">
    <text evidence="9">Protein modification; protein ubiquitination.</text>
</comment>
<dbReference type="GO" id="GO:0005737">
    <property type="term" value="C:cytoplasm"/>
    <property type="evidence" value="ECO:0007669"/>
    <property type="project" value="TreeGrafter"/>
</dbReference>
<evidence type="ECO:0000256" key="8">
    <source>
        <dbReference type="PROSITE-ProRule" id="PRU00508"/>
    </source>
</evidence>
<dbReference type="Gene3D" id="2.10.110.30">
    <property type="match status" value="1"/>
</dbReference>
<name>A0AAN7SZZ6_9EURO</name>
<dbReference type="Pfam" id="PF18995">
    <property type="entry name" value="PRT6_C"/>
    <property type="match status" value="2"/>
</dbReference>
<comment type="function">
    <text evidence="9">Ubiquitin ligase protein which is a component of the N-end rule pathway. Recognizes and binds to proteins bearing specific N-terminal residues that are destabilizing according to the N-end rule, leading to their ubiquitination and subsequent degradation.</text>
</comment>
<dbReference type="InterPro" id="IPR055194">
    <property type="entry name" value="UBR1-like_WH"/>
</dbReference>
<dbReference type="SUPFAM" id="SSF46785">
    <property type="entry name" value="Winged helix' DNA-binding domain"/>
    <property type="match status" value="1"/>
</dbReference>
<dbReference type="Proteomes" id="UP001309876">
    <property type="component" value="Unassembled WGS sequence"/>
</dbReference>
<comment type="caution">
    <text evidence="12">The sequence shown here is derived from an EMBL/GenBank/DDBJ whole genome shotgun (WGS) entry which is preliminary data.</text>
</comment>
<evidence type="ECO:0000256" key="5">
    <source>
        <dbReference type="ARBA" id="ARBA00022786"/>
    </source>
</evidence>
<keyword evidence="5 9" id="KW-0833">Ubl conjugation pathway</keyword>
<dbReference type="SMART" id="SM00396">
    <property type="entry name" value="ZnF_UBR1"/>
    <property type="match status" value="1"/>
</dbReference>
<dbReference type="CDD" id="cd16482">
    <property type="entry name" value="RING-H2_UBR1-like"/>
    <property type="match status" value="1"/>
</dbReference>
<keyword evidence="12" id="KW-0012">Acyltransferase</keyword>
<evidence type="ECO:0000313" key="13">
    <source>
        <dbReference type="Proteomes" id="UP001309876"/>
    </source>
</evidence>
<keyword evidence="3 9" id="KW-0479">Metal-binding</keyword>
<dbReference type="GO" id="GO:0008270">
    <property type="term" value="F:zinc ion binding"/>
    <property type="evidence" value="ECO:0007669"/>
    <property type="project" value="UniProtKB-UniRule"/>
</dbReference>
<dbReference type="Pfam" id="PF22960">
    <property type="entry name" value="WHD_UBR1"/>
    <property type="match status" value="1"/>
</dbReference>
<dbReference type="CDD" id="cd19673">
    <property type="entry name" value="UBR-box_UBR3"/>
    <property type="match status" value="1"/>
</dbReference>
<sequence>MASENLEARLNQALCSLPAEFDCRYTSQARSKLLDILFRCLTNDRSDYLADLFPNGFPESYSLEEAQGSLEQTEYTEAARGHPCGHILRPGEATYACSTCSDDPTCILCSRCFTASDHEGHAVDINISNGNGGCCDCGDEEAWKRPVICAIHTVRDSIDNAQPAASQLPVDLADAARTTVARALDYFCDVISCSPENLRATKTRETVEQDERRSRLDPATYTYNDLTEEKPEYNLVMWNDEKHTMDEVQDQVARACRDRRRIGLLRAEEANELGRSIVSQSHDLQELLRRAKIIEEIKITVTLRSARDTFREQMCGTILEWLSDIAGCVIQGNASFLRQTICEEMLQVWRVGSEAWNARIGREGLDDNQSDEESFRVFPDSIQILLQRNQQVMVPIEDDDDDEDMDEDIDGPDLVEVEGEDDEDDFEQIDPQMIGTILAQRETDTARAQTEIVSDLDEMDTDGDNDFLDAAERMEDADEAVPPPPPAGAPIMEPEPAIAVAHDELSRHPSMTLSQGDNMNFRNVPRTPGIGTNPGRRNTRADALHWRAPVDSARKTAEASLPVWEDLRKNIRLDAMILFDLRLWKKLREKLRSLLISTMIKVPQFKRLLGLRFAGLYTTLAQLYLIADREPDHSILHLSVQILTTPSIAEEVIQRANFLTNLMAILYTFLTTRQVGFPEEVDPDATLGFDAGSVANRRLLQFFSDLRYFLSSPFIRDRVRVEKQYLMQYLDLAKLSQGICPNNRAIGEHVEYEADTWISASLLTREINKLCRQITEAYQGCGKKSGIDEYLSDAIRQSTITTLLVCSGLDDSRREQSEIKNRISFHKVGPFPGCPQQFKTVDFVVERGILSFHHPLHYTVSWLIEHGRESFQTIEVLQRTANELVERFIETAQHSRRIPLHTLYATGEDALLGIFDYPLRVCVWLAQMRANMWVRNGMSLRHQMTQYKSVTYRDLGYHRDLVMLQTAFVTCDPERFLSSMIDRFGLVPWVSGTFQPTPDADESQLMDIAEDFAYLMINILSDRDSLGTSTDDPDNQLAILRKDIAHTLCFKPLSYTDLTNRLTERAQDAEQLQQVLESMTTFKAPEALNDSGLFELKPEHLQELDPYNSHFNKNQRDEAESIYKNWMAKKTNKKPEDIVLEPKLSPIKCEAYKNLCDVIHTPLFTSMLYSMLSHPMLSHGGKKAITSSRAESFLQTVLHLILVATIEDQSSEEESTNSQSLFIKNALTQKVGQAGETIVTRLHGLWLSEDFSLCRSKVRHILRIFRKKWQGAFHEHDLDFEAARLDAPSPANLDVDFEAKKRQAVERKAKIMAQMQQQQQSFMSNQGMTDWDDDEMSETEFEAAGSTETRQWKFPTGVCIQCREETNDSRFYGTFAMVTDGHLLRETPPDDADFVQEVLVSPDNLDESNEGSRPFGVAGANVERIKRFASNGSESVVERRVLSGGWPKNSTLKQAISSSCGHIMHFSCFENYYESIRRRHANQVQRCQPERISQNEFVCPLCKALANVFLPVVYKATEQSYPGCLESESSFEMFTDEMLPAMRTSFESLEQGQKLSSHLIDVERTMHLQTVTTFTTNAMATLSRSIAELTEMPLDLSELPGLHALVDLSTIYRRLRNTFEIVNGSNLGMPQSVGWFLDLMANSVTAVEIGLRGRPSAGASLIDAIPAQTLSHLQVLASSLNCYAATLTMVEKTGEDAASFYPYQVLVKEMARMLFPGQRSTMSFLKMDGFNTFVAESFVLGRMQGIPIVHLLRLCLIQEMVRVAVWWLKIRTPALPSEAMLTRSSSSRTVSLSKDDYRAMGNFVFWLMSSLPATANSPLPSVNEIEPLYKALRTYALSFMRKAVVLLHSAHGVDFPPSTALAGRPELDRLLGLCKLPSLTSILGDFSEFTESNALPRLVRSWVSVYHTQSSTESETLIKLMHPAPFELIGLPQYYDTLLEECQKRKCPTTGKGLTDPALCLFCGDIFCSQAWCCMKDKIRGGCNHHIEDCSAPVGAYLFIRKCNIVLLDVRKYHKNRNLTEGEESHSVRDVSSAHGSFFPAPYLTKHGETDQGLRTKHQLILNQKRYDKLVRDVWLMLNGTIWSAIARKLEGDLNAGGWETF</sequence>
<dbReference type="GO" id="GO:0061630">
    <property type="term" value="F:ubiquitin protein ligase activity"/>
    <property type="evidence" value="ECO:0007669"/>
    <property type="project" value="UniProtKB-UniRule"/>
</dbReference>
<dbReference type="GO" id="GO:0000151">
    <property type="term" value="C:ubiquitin ligase complex"/>
    <property type="evidence" value="ECO:0007669"/>
    <property type="project" value="TreeGrafter"/>
</dbReference>
<accession>A0AAN7SZZ6</accession>
<feature type="region of interest" description="Disordered" evidence="10">
    <location>
        <begin position="511"/>
        <end position="538"/>
    </location>
</feature>
<dbReference type="InterPro" id="IPR036390">
    <property type="entry name" value="WH_DNA-bd_sf"/>
</dbReference>
<feature type="zinc finger region" description="UBR-type" evidence="8">
    <location>
        <begin position="82"/>
        <end position="154"/>
    </location>
</feature>
<dbReference type="GO" id="GO:0071596">
    <property type="term" value="P:ubiquitin-dependent protein catabolic process via the N-end rule pathway"/>
    <property type="evidence" value="ECO:0007669"/>
    <property type="project" value="UniProtKB-UniRule"/>
</dbReference>
<evidence type="ECO:0000256" key="4">
    <source>
        <dbReference type="ARBA" id="ARBA00022771"/>
    </source>
</evidence>
<protein>
    <recommendedName>
        <fullName evidence="9">E3 ubiquitin-protein ligase</fullName>
        <ecNumber evidence="9">2.3.2.27</ecNumber>
    </recommendedName>
</protein>
<keyword evidence="6 9" id="KW-0862">Zinc</keyword>
<evidence type="ECO:0000256" key="7">
    <source>
        <dbReference type="ARBA" id="ARBA00046341"/>
    </source>
</evidence>
<dbReference type="PROSITE" id="PS51157">
    <property type="entry name" value="ZF_UBR"/>
    <property type="match status" value="1"/>
</dbReference>
<evidence type="ECO:0000313" key="12">
    <source>
        <dbReference type="EMBL" id="KAK5085760.1"/>
    </source>
</evidence>